<evidence type="ECO:0000313" key="1">
    <source>
        <dbReference type="EMBL" id="KAK6915432.1"/>
    </source>
</evidence>
<comment type="caution">
    <text evidence="1">The sequence shown here is derived from an EMBL/GenBank/DDBJ whole genome shotgun (WGS) entry which is preliminary data.</text>
</comment>
<protein>
    <submittedName>
        <fullName evidence="1">Uncharacterized protein</fullName>
    </submittedName>
</protein>
<organism evidence="1 2">
    <name type="scientific">Dillenia turbinata</name>
    <dbReference type="NCBI Taxonomy" id="194707"/>
    <lineage>
        <taxon>Eukaryota</taxon>
        <taxon>Viridiplantae</taxon>
        <taxon>Streptophyta</taxon>
        <taxon>Embryophyta</taxon>
        <taxon>Tracheophyta</taxon>
        <taxon>Spermatophyta</taxon>
        <taxon>Magnoliopsida</taxon>
        <taxon>eudicotyledons</taxon>
        <taxon>Gunneridae</taxon>
        <taxon>Pentapetalae</taxon>
        <taxon>Dilleniales</taxon>
        <taxon>Dilleniaceae</taxon>
        <taxon>Dillenia</taxon>
    </lineage>
</organism>
<sequence>MIVTAAVTMSTTESITSPNLVLPGVYSLFPISSSVFPVKEQKRVMPFIDLNMIAFACHARLINFQGVTIQEQAICRYLVTGTQTYNVSHNNIKDGDILAPPLTDYFNLNIISLARKLLKLSTLLEITDRRDSND</sequence>
<reference evidence="1 2" key="1">
    <citation type="submission" date="2023-12" db="EMBL/GenBank/DDBJ databases">
        <title>A high-quality genome assembly for Dillenia turbinata (Dilleniales).</title>
        <authorList>
            <person name="Chanderbali A."/>
        </authorList>
    </citation>
    <scope>NUCLEOTIDE SEQUENCE [LARGE SCALE GENOMIC DNA]</scope>
    <source>
        <strain evidence="1">LSX21</strain>
        <tissue evidence="1">Leaf</tissue>
    </source>
</reference>
<gene>
    <name evidence="1" type="ORF">RJ641_020549</name>
</gene>
<accession>A0AAN8UTY7</accession>
<dbReference type="AlphaFoldDB" id="A0AAN8UTY7"/>
<proteinExistence type="predicted"/>
<keyword evidence="2" id="KW-1185">Reference proteome</keyword>
<name>A0AAN8UTY7_9MAGN</name>
<evidence type="ECO:0000313" key="2">
    <source>
        <dbReference type="Proteomes" id="UP001370490"/>
    </source>
</evidence>
<dbReference type="EMBL" id="JBAMMX010000025">
    <property type="protein sequence ID" value="KAK6915432.1"/>
    <property type="molecule type" value="Genomic_DNA"/>
</dbReference>
<dbReference type="Proteomes" id="UP001370490">
    <property type="component" value="Unassembled WGS sequence"/>
</dbReference>